<dbReference type="CDD" id="cd00110">
    <property type="entry name" value="LamG"/>
    <property type="match status" value="4"/>
</dbReference>
<evidence type="ECO:0000256" key="3">
    <source>
        <dbReference type="ARBA" id="ARBA00022536"/>
    </source>
</evidence>
<dbReference type="AlphaFoldDB" id="A0A672SMP6"/>
<evidence type="ECO:0000256" key="5">
    <source>
        <dbReference type="ARBA" id="ARBA00022729"/>
    </source>
</evidence>
<sequence>VTSGTREENVATFRGSEYFCYDLSQNPIQSSSDEITLSFKTWQRNGLILHTGKSADYVNLALKDGAVSLVINLGSGAFEAIVEPVNGKFNDNAWHDVKVTRNLRQVTISVDGILTTTGYTQEDYTMLGSDDFFYVGGSPSTADLPGSPVSNNFMGCLKEVVYKNNDIRLELSRLARIVDPKMKIQGDVVFKCENVATLDPISFETPESYISLPKWNTKRMGSISFDFRTTEPNGLILFTHGKPQERKDARSQKNTKVDFFAVELLDGSMYLLLDMGSGTIKVKATQNKVNDGAWYHVDIQRDGRSGQCVDSQTNTLTYLFLLLLMLNTFNKCLIFFFQNPVYFLLSCVLLSTEASILSYDGSMYMKVVMPTVMHTEAEDVSLRFMSQRAYGLLMATTSRDSADTLRLELDGSRVKLTVNLGKGPETLYAGQKLNDNEWHTVRVIRRGKSYKLMVDDDVAEGQMVGDHTRLEFHNIEMGMMTERRFVSMIPSSFIGHLQSLKFNGMLYIDLCKNGDIDYCELNARFGMRSIIADPVTFKSKSSYLSLATLQAYTSMHLFFQFKTTSPDGFILFNSGDGSDFIAVELVKGYIHYVFDLGNGPNVIKGNSDRALHDNQWHNVVITRDNSNVHTLKVDAKAVSQGINGAKNLDLKGDLYIAGLGPNMYNSLPKLVASRDGFKGCLASVDLNGRLPDLINDAVFRSGQIERGCEGPSTTCQEDSCANMGICIQQWENYTCDCSMTSYTGTQCNDPGTTYIFGKGGGLITFNWPANERPSTRTDRLTVGFSTSLKDGILIRIDSAPGLGDYLMLHIVSQSFF</sequence>
<feature type="domain" description="EGF-like" evidence="11">
    <location>
        <begin position="711"/>
        <end position="748"/>
    </location>
</feature>
<dbReference type="SMART" id="SM00282">
    <property type="entry name" value="LamG"/>
    <property type="match status" value="4"/>
</dbReference>
<dbReference type="CDD" id="cd00054">
    <property type="entry name" value="EGF_CA"/>
    <property type="match status" value="1"/>
</dbReference>
<evidence type="ECO:0000256" key="1">
    <source>
        <dbReference type="ARBA" id="ARBA00004479"/>
    </source>
</evidence>
<keyword evidence="5" id="KW-0732">Signal</keyword>
<protein>
    <submittedName>
        <fullName evidence="12">Neurexin-3a-like</fullName>
    </submittedName>
</protein>
<evidence type="ECO:0000313" key="12">
    <source>
        <dbReference type="Ensembl" id="ENSSGRP00000102343.1"/>
    </source>
</evidence>
<dbReference type="SUPFAM" id="SSF49899">
    <property type="entry name" value="Concanavalin A-like lectins/glucanases"/>
    <property type="match status" value="5"/>
</dbReference>
<dbReference type="PROSITE" id="PS50026">
    <property type="entry name" value="EGF_3"/>
    <property type="match status" value="1"/>
</dbReference>
<dbReference type="Ensembl" id="ENSSGRT00000108828.1">
    <property type="protein sequence ID" value="ENSSGRP00000102343.1"/>
    <property type="gene ID" value="ENSSGRG00000050866.1"/>
</dbReference>
<gene>
    <name evidence="12" type="primary">LOC107588287</name>
</gene>
<dbReference type="FunFam" id="2.10.25.10:FF:000015">
    <property type="entry name" value="neurexin-1 isoform X1"/>
    <property type="match status" value="1"/>
</dbReference>
<accession>A0A672SMP6</accession>
<comment type="subcellular location">
    <subcellularLocation>
        <location evidence="1">Membrane</location>
        <topology evidence="1">Single-pass type I membrane protein</topology>
    </subcellularLocation>
</comment>
<proteinExistence type="inferred from homology"/>
<dbReference type="InterPro" id="IPR000742">
    <property type="entry name" value="EGF"/>
</dbReference>
<dbReference type="InterPro" id="IPR050372">
    <property type="entry name" value="Neurexin-related_CASP"/>
</dbReference>
<dbReference type="PANTHER" id="PTHR15036:SF57">
    <property type="entry name" value="NEUREXIN-3"/>
    <property type="match status" value="1"/>
</dbReference>
<keyword evidence="13" id="KW-1185">Reference proteome</keyword>
<keyword evidence="3 9" id="KW-0245">EGF-like domain</keyword>
<dbReference type="FunFam" id="2.60.120.200:FF:000004">
    <property type="entry name" value="neurexin-1 isoform X1"/>
    <property type="match status" value="1"/>
</dbReference>
<feature type="domain" description="Laminin G" evidence="10">
    <location>
        <begin position="199"/>
        <end position="362"/>
    </location>
</feature>
<dbReference type="Pfam" id="PF02210">
    <property type="entry name" value="Laminin_G_2"/>
    <property type="match status" value="4"/>
</dbReference>
<evidence type="ECO:0000256" key="2">
    <source>
        <dbReference type="ARBA" id="ARBA00010241"/>
    </source>
</evidence>
<keyword evidence="8" id="KW-1015">Disulfide bond</keyword>
<evidence type="ECO:0000256" key="7">
    <source>
        <dbReference type="ARBA" id="ARBA00023136"/>
    </source>
</evidence>
<keyword evidence="7" id="KW-0472">Membrane</keyword>
<organism evidence="12 13">
    <name type="scientific">Sinocyclocheilus grahami</name>
    <name type="common">Dianchi golden-line fish</name>
    <name type="synonym">Barbus grahami</name>
    <dbReference type="NCBI Taxonomy" id="75366"/>
    <lineage>
        <taxon>Eukaryota</taxon>
        <taxon>Metazoa</taxon>
        <taxon>Chordata</taxon>
        <taxon>Craniata</taxon>
        <taxon>Vertebrata</taxon>
        <taxon>Euteleostomi</taxon>
        <taxon>Actinopterygii</taxon>
        <taxon>Neopterygii</taxon>
        <taxon>Teleostei</taxon>
        <taxon>Ostariophysi</taxon>
        <taxon>Cypriniformes</taxon>
        <taxon>Cyprinidae</taxon>
        <taxon>Cyprininae</taxon>
        <taxon>Sinocyclocheilus</taxon>
    </lineage>
</organism>
<evidence type="ECO:0000256" key="6">
    <source>
        <dbReference type="ARBA" id="ARBA00022989"/>
    </source>
</evidence>
<dbReference type="FunFam" id="2.60.120.200:FF:000001">
    <property type="entry name" value="neurexin-1 isoform X1"/>
    <property type="match status" value="1"/>
</dbReference>
<comment type="similarity">
    <text evidence="2">Belongs to the neurexin family.</text>
</comment>
<evidence type="ECO:0000313" key="13">
    <source>
        <dbReference type="Proteomes" id="UP000472262"/>
    </source>
</evidence>
<feature type="domain" description="Laminin G" evidence="10">
    <location>
        <begin position="533"/>
        <end position="708"/>
    </location>
</feature>
<reference evidence="12" key="1">
    <citation type="submission" date="2025-08" db="UniProtKB">
        <authorList>
            <consortium name="Ensembl"/>
        </authorList>
    </citation>
    <scope>IDENTIFICATION</scope>
</reference>
<feature type="domain" description="Laminin G" evidence="10">
    <location>
        <begin position="10"/>
        <end position="192"/>
    </location>
</feature>
<dbReference type="Proteomes" id="UP000472262">
    <property type="component" value="Unassembled WGS sequence"/>
</dbReference>
<evidence type="ECO:0000256" key="4">
    <source>
        <dbReference type="ARBA" id="ARBA00022692"/>
    </source>
</evidence>
<dbReference type="GO" id="GO:0016020">
    <property type="term" value="C:membrane"/>
    <property type="evidence" value="ECO:0007669"/>
    <property type="project" value="UniProtKB-SubCell"/>
</dbReference>
<dbReference type="InterPro" id="IPR001791">
    <property type="entry name" value="Laminin_G"/>
</dbReference>
<dbReference type="PANTHER" id="PTHR15036">
    <property type="entry name" value="PIKACHURIN-LIKE PROTEIN"/>
    <property type="match status" value="1"/>
</dbReference>
<evidence type="ECO:0000259" key="10">
    <source>
        <dbReference type="PROSITE" id="PS50025"/>
    </source>
</evidence>
<keyword evidence="6" id="KW-1133">Transmembrane helix</keyword>
<evidence type="ECO:0000259" key="11">
    <source>
        <dbReference type="PROSITE" id="PS50026"/>
    </source>
</evidence>
<comment type="caution">
    <text evidence="9">Lacks conserved residue(s) required for the propagation of feature annotation.</text>
</comment>
<evidence type="ECO:0000256" key="9">
    <source>
        <dbReference type="PROSITE-ProRule" id="PRU00076"/>
    </source>
</evidence>
<reference evidence="12" key="2">
    <citation type="submission" date="2025-09" db="UniProtKB">
        <authorList>
            <consortium name="Ensembl"/>
        </authorList>
    </citation>
    <scope>IDENTIFICATION</scope>
</reference>
<dbReference type="InterPro" id="IPR013320">
    <property type="entry name" value="ConA-like_dom_sf"/>
</dbReference>
<feature type="domain" description="Laminin G" evidence="10">
    <location>
        <begin position="356"/>
        <end position="519"/>
    </location>
</feature>
<dbReference type="PROSITE" id="PS50025">
    <property type="entry name" value="LAM_G_DOMAIN"/>
    <property type="match status" value="4"/>
</dbReference>
<name>A0A672SMP6_SINGR</name>
<keyword evidence="4" id="KW-0812">Transmembrane</keyword>
<evidence type="ECO:0000256" key="8">
    <source>
        <dbReference type="ARBA" id="ARBA00023157"/>
    </source>
</evidence>
<dbReference type="Gene3D" id="2.10.25.10">
    <property type="entry name" value="Laminin"/>
    <property type="match status" value="1"/>
</dbReference>
<dbReference type="Gene3D" id="2.60.120.200">
    <property type="match status" value="5"/>
</dbReference>